<dbReference type="InterPro" id="IPR009080">
    <property type="entry name" value="tRNAsynth_Ia_anticodon-bd"/>
</dbReference>
<dbReference type="GO" id="GO:0006438">
    <property type="term" value="P:valyl-tRNA aminoacylation"/>
    <property type="evidence" value="ECO:0007669"/>
    <property type="project" value="InterPro"/>
</dbReference>
<keyword evidence="2" id="KW-0436">Ligase</keyword>
<keyword evidence="3" id="KW-0547">Nucleotide-binding</keyword>
<dbReference type="Proteomes" id="UP001153269">
    <property type="component" value="Unassembled WGS sequence"/>
</dbReference>
<dbReference type="GO" id="GO:0005524">
    <property type="term" value="F:ATP binding"/>
    <property type="evidence" value="ECO:0007669"/>
    <property type="project" value="UniProtKB-KW"/>
</dbReference>
<feature type="signal peptide" evidence="8">
    <location>
        <begin position="1"/>
        <end position="21"/>
    </location>
</feature>
<evidence type="ECO:0000256" key="3">
    <source>
        <dbReference type="ARBA" id="ARBA00022741"/>
    </source>
</evidence>
<keyword evidence="4" id="KW-0067">ATP-binding</keyword>
<evidence type="ECO:0000313" key="11">
    <source>
        <dbReference type="Proteomes" id="UP001153269"/>
    </source>
</evidence>
<keyword evidence="8" id="KW-0732">Signal</keyword>
<feature type="chain" id="PRO_5040200720" description="valine--tRNA ligase" evidence="8">
    <location>
        <begin position="22"/>
        <end position="97"/>
    </location>
</feature>
<keyword evidence="6" id="KW-0030">Aminoacyl-tRNA synthetase</keyword>
<comment type="caution">
    <text evidence="10">The sequence shown here is derived from an EMBL/GenBank/DDBJ whole genome shotgun (WGS) entry which is preliminary data.</text>
</comment>
<dbReference type="PANTHER" id="PTHR11946:SF71">
    <property type="entry name" value="VALINE--TRNA LIGASE, MITOCHONDRIAL"/>
    <property type="match status" value="1"/>
</dbReference>
<dbReference type="EC" id="6.1.1.9" evidence="1"/>
<evidence type="ECO:0000256" key="4">
    <source>
        <dbReference type="ARBA" id="ARBA00022840"/>
    </source>
</evidence>
<keyword evidence="11" id="KW-1185">Reference proteome</keyword>
<evidence type="ECO:0000256" key="5">
    <source>
        <dbReference type="ARBA" id="ARBA00022917"/>
    </source>
</evidence>
<dbReference type="AlphaFoldDB" id="A0A9N7VAT2"/>
<evidence type="ECO:0000256" key="2">
    <source>
        <dbReference type="ARBA" id="ARBA00022598"/>
    </source>
</evidence>
<dbReference type="EMBL" id="CADEAL010003993">
    <property type="protein sequence ID" value="CAB1448956.1"/>
    <property type="molecule type" value="Genomic_DNA"/>
</dbReference>
<evidence type="ECO:0000256" key="6">
    <source>
        <dbReference type="ARBA" id="ARBA00023146"/>
    </source>
</evidence>
<accession>A0A9N7VAT2</accession>
<sequence>MWQTLRFTLGVLGHITAPVASLEETTPLSSMDRWICSRLYSTVLQCEQAFEAYELHTVTSALYSFWVHSLCDVYMEHEAVWPRMRGNCQPTQREVTA</sequence>
<proteinExistence type="predicted"/>
<protein>
    <recommendedName>
        <fullName evidence="1">valine--tRNA ligase</fullName>
        <ecNumber evidence="1">6.1.1.9</ecNumber>
    </recommendedName>
    <alternativeName>
        <fullName evidence="7">Valyl-tRNA synthetase</fullName>
    </alternativeName>
</protein>
<dbReference type="GO" id="GO:0005829">
    <property type="term" value="C:cytosol"/>
    <property type="evidence" value="ECO:0007669"/>
    <property type="project" value="TreeGrafter"/>
</dbReference>
<evidence type="ECO:0000259" key="9">
    <source>
        <dbReference type="Pfam" id="PF08264"/>
    </source>
</evidence>
<feature type="domain" description="Methionyl/Valyl/Leucyl/Isoleucyl-tRNA synthetase anticodon-binding" evidence="9">
    <location>
        <begin position="32"/>
        <end position="78"/>
    </location>
</feature>
<organism evidence="10 11">
    <name type="scientific">Pleuronectes platessa</name>
    <name type="common">European plaice</name>
    <dbReference type="NCBI Taxonomy" id="8262"/>
    <lineage>
        <taxon>Eukaryota</taxon>
        <taxon>Metazoa</taxon>
        <taxon>Chordata</taxon>
        <taxon>Craniata</taxon>
        <taxon>Vertebrata</taxon>
        <taxon>Euteleostomi</taxon>
        <taxon>Actinopterygii</taxon>
        <taxon>Neopterygii</taxon>
        <taxon>Teleostei</taxon>
        <taxon>Neoteleostei</taxon>
        <taxon>Acanthomorphata</taxon>
        <taxon>Carangaria</taxon>
        <taxon>Pleuronectiformes</taxon>
        <taxon>Pleuronectoidei</taxon>
        <taxon>Pleuronectidae</taxon>
        <taxon>Pleuronectes</taxon>
    </lineage>
</organism>
<evidence type="ECO:0000256" key="8">
    <source>
        <dbReference type="SAM" id="SignalP"/>
    </source>
</evidence>
<name>A0A9N7VAT2_PLEPL</name>
<dbReference type="GO" id="GO:0004832">
    <property type="term" value="F:valine-tRNA ligase activity"/>
    <property type="evidence" value="ECO:0007669"/>
    <property type="project" value="UniProtKB-EC"/>
</dbReference>
<evidence type="ECO:0000256" key="7">
    <source>
        <dbReference type="ARBA" id="ARBA00029936"/>
    </source>
</evidence>
<dbReference type="Pfam" id="PF08264">
    <property type="entry name" value="Anticodon_1"/>
    <property type="match status" value="1"/>
</dbReference>
<reference evidence="10" key="1">
    <citation type="submission" date="2020-03" db="EMBL/GenBank/DDBJ databases">
        <authorList>
            <person name="Weist P."/>
        </authorList>
    </citation>
    <scope>NUCLEOTIDE SEQUENCE</scope>
</reference>
<keyword evidence="5" id="KW-0648">Protein biosynthesis</keyword>
<dbReference type="SUPFAM" id="SSF47323">
    <property type="entry name" value="Anticodon-binding domain of a subclass of class I aminoacyl-tRNA synthetases"/>
    <property type="match status" value="1"/>
</dbReference>
<dbReference type="PANTHER" id="PTHR11946">
    <property type="entry name" value="VALYL-TRNA SYNTHETASES"/>
    <property type="match status" value="1"/>
</dbReference>
<dbReference type="InterPro" id="IPR013155">
    <property type="entry name" value="M/V/L/I-tRNA-synth_anticd-bd"/>
</dbReference>
<dbReference type="InterPro" id="IPR002303">
    <property type="entry name" value="Valyl-tRNA_ligase"/>
</dbReference>
<evidence type="ECO:0000313" key="10">
    <source>
        <dbReference type="EMBL" id="CAB1448956.1"/>
    </source>
</evidence>
<dbReference type="Gene3D" id="1.10.730.10">
    <property type="entry name" value="Isoleucyl-tRNA Synthetase, Domain 1"/>
    <property type="match status" value="1"/>
</dbReference>
<evidence type="ECO:0000256" key="1">
    <source>
        <dbReference type="ARBA" id="ARBA00013169"/>
    </source>
</evidence>
<gene>
    <name evidence="10" type="ORF">PLEPLA_LOCUS36606</name>
</gene>